<gene>
    <name evidence="2" type="ORF">TIFTF001_005301</name>
</gene>
<keyword evidence="1" id="KW-1133">Transmembrane helix</keyword>
<evidence type="ECO:0000313" key="3">
    <source>
        <dbReference type="Proteomes" id="UP001187192"/>
    </source>
</evidence>
<feature type="transmembrane region" description="Helical" evidence="1">
    <location>
        <begin position="95"/>
        <end position="114"/>
    </location>
</feature>
<feature type="non-terminal residue" evidence="2">
    <location>
        <position position="273"/>
    </location>
</feature>
<keyword evidence="1" id="KW-0812">Transmembrane</keyword>
<organism evidence="2 3">
    <name type="scientific">Ficus carica</name>
    <name type="common">Common fig</name>
    <dbReference type="NCBI Taxonomy" id="3494"/>
    <lineage>
        <taxon>Eukaryota</taxon>
        <taxon>Viridiplantae</taxon>
        <taxon>Streptophyta</taxon>
        <taxon>Embryophyta</taxon>
        <taxon>Tracheophyta</taxon>
        <taxon>Spermatophyta</taxon>
        <taxon>Magnoliopsida</taxon>
        <taxon>eudicotyledons</taxon>
        <taxon>Gunneridae</taxon>
        <taxon>Pentapetalae</taxon>
        <taxon>rosids</taxon>
        <taxon>fabids</taxon>
        <taxon>Rosales</taxon>
        <taxon>Moraceae</taxon>
        <taxon>Ficeae</taxon>
        <taxon>Ficus</taxon>
    </lineage>
</organism>
<keyword evidence="1" id="KW-0472">Membrane</keyword>
<keyword evidence="3" id="KW-1185">Reference proteome</keyword>
<comment type="caution">
    <text evidence="2">The sequence shown here is derived from an EMBL/GenBank/DDBJ whole genome shotgun (WGS) entry which is preliminary data.</text>
</comment>
<evidence type="ECO:0000256" key="1">
    <source>
        <dbReference type="SAM" id="Phobius"/>
    </source>
</evidence>
<accession>A0AA88CZ94</accession>
<dbReference type="AlphaFoldDB" id="A0AA88CZ94"/>
<protein>
    <submittedName>
        <fullName evidence="2">Uncharacterized protein</fullName>
    </submittedName>
</protein>
<feature type="transmembrane region" description="Helical" evidence="1">
    <location>
        <begin position="9"/>
        <end position="29"/>
    </location>
</feature>
<reference evidence="2" key="1">
    <citation type="submission" date="2023-07" db="EMBL/GenBank/DDBJ databases">
        <title>draft genome sequence of fig (Ficus carica).</title>
        <authorList>
            <person name="Takahashi T."/>
            <person name="Nishimura K."/>
        </authorList>
    </citation>
    <scope>NUCLEOTIDE SEQUENCE</scope>
</reference>
<dbReference type="EMBL" id="BTGU01000005">
    <property type="protein sequence ID" value="GMN35457.1"/>
    <property type="molecule type" value="Genomic_DNA"/>
</dbReference>
<feature type="transmembrane region" description="Helical" evidence="1">
    <location>
        <begin position="119"/>
        <end position="135"/>
    </location>
</feature>
<dbReference type="Proteomes" id="UP001187192">
    <property type="component" value="Unassembled WGS sequence"/>
</dbReference>
<proteinExistence type="predicted"/>
<evidence type="ECO:0000313" key="2">
    <source>
        <dbReference type="EMBL" id="GMN35457.1"/>
    </source>
</evidence>
<name>A0AA88CZ94_FICCA</name>
<sequence>MALTIPKPLFTTLVISSLCIPFFTWITVYNKTFPWNIFLPAFSIILDTILNILLIFFFPRNSVPQAPSLWAKTLVDVIINFGSAAIQTLSPRSLVYLLMSNFALIYLITLLLVVKSTNFALLDLFIAITPFLQYFGEERMFWLLIPSSILLGVLICVRNNNEMITVSMCIAKNSVNLLGIKAKNLFDSLRDSLVVIWKWVVKHEIGEEGAAAAAVVAADYVTIHVDAGHDEVDDGGDRASDESAVTVGAGAGAIAGAIGGADERDCDDCAIQI</sequence>
<feature type="transmembrane region" description="Helical" evidence="1">
    <location>
        <begin position="35"/>
        <end position="57"/>
    </location>
</feature>
<feature type="transmembrane region" description="Helical" evidence="1">
    <location>
        <begin position="141"/>
        <end position="157"/>
    </location>
</feature>